<gene>
    <name evidence="2" type="ORF">NCTC11091_00845</name>
</gene>
<proteinExistence type="predicted"/>
<dbReference type="SUPFAM" id="SSF160719">
    <property type="entry name" value="gpW/gp25-like"/>
    <property type="match status" value="1"/>
</dbReference>
<dbReference type="EMBL" id="UGQA01000001">
    <property type="protein sequence ID" value="STY95060.1"/>
    <property type="molecule type" value="Genomic_DNA"/>
</dbReference>
<reference evidence="2 3" key="1">
    <citation type="submission" date="2018-06" db="EMBL/GenBank/DDBJ databases">
        <authorList>
            <consortium name="Pathogen Informatics"/>
            <person name="Doyle S."/>
        </authorList>
    </citation>
    <scope>NUCLEOTIDE SEQUENCE [LARGE SCALE GENOMIC DNA]</scope>
    <source>
        <strain evidence="2 3">NCTC11091</strain>
    </source>
</reference>
<sequence>MDIQFAMGMSRTTGALLQPDDHLRQSIYDILMTPIGSRILRREYGSLLPFLIDQPANTATKLKIMSAIATALVRWEPRVKVRQVQLSTNPDGTNATGNHGWNVLLDLRRADNTRLPTSLTLVRGAA</sequence>
<dbReference type="Pfam" id="PF04965">
    <property type="entry name" value="GPW_gp25"/>
    <property type="match status" value="1"/>
</dbReference>
<dbReference type="InterPro" id="IPR007048">
    <property type="entry name" value="IraD/Gp25-like"/>
</dbReference>
<evidence type="ECO:0000313" key="2">
    <source>
        <dbReference type="EMBL" id="STY95060.1"/>
    </source>
</evidence>
<dbReference type="RefSeq" id="WP_067056341.1">
    <property type="nucleotide sequence ID" value="NZ_MXAO01000048.1"/>
</dbReference>
<dbReference type="Gene3D" id="3.10.450.40">
    <property type="match status" value="1"/>
</dbReference>
<accession>A0A378Q2N0</accession>
<organism evidence="2 3">
    <name type="scientific">Faucicola atlantae</name>
    <dbReference type="NCBI Taxonomy" id="34059"/>
    <lineage>
        <taxon>Bacteria</taxon>
        <taxon>Pseudomonadati</taxon>
        <taxon>Pseudomonadota</taxon>
        <taxon>Gammaproteobacteria</taxon>
        <taxon>Moraxellales</taxon>
        <taxon>Moraxellaceae</taxon>
        <taxon>Faucicola</taxon>
    </lineage>
</organism>
<name>A0A378Q2N0_9GAMM</name>
<protein>
    <submittedName>
        <fullName evidence="2">Gene 25-like lysozyme</fullName>
    </submittedName>
</protein>
<evidence type="ECO:0000313" key="3">
    <source>
        <dbReference type="Proteomes" id="UP000255193"/>
    </source>
</evidence>
<dbReference type="Proteomes" id="UP000255193">
    <property type="component" value="Unassembled WGS sequence"/>
</dbReference>
<feature type="domain" description="IraD/Gp25-like" evidence="1">
    <location>
        <begin position="20"/>
        <end position="90"/>
    </location>
</feature>
<dbReference type="AlphaFoldDB" id="A0A378Q2N0"/>
<evidence type="ECO:0000259" key="1">
    <source>
        <dbReference type="Pfam" id="PF04965"/>
    </source>
</evidence>